<dbReference type="InterPro" id="IPR006206">
    <property type="entry name" value="Mevalonate/galactokinase"/>
</dbReference>
<feature type="domain" description="GHMP kinase N-terminal" evidence="11">
    <location>
        <begin position="166"/>
        <end position="242"/>
    </location>
</feature>
<keyword evidence="14" id="KW-0687">Ribonucleoprotein</keyword>
<keyword evidence="7" id="KW-0418">Kinase</keyword>
<dbReference type="Pfam" id="PF00288">
    <property type="entry name" value="GHMP_kinases_N"/>
    <property type="match status" value="1"/>
</dbReference>
<keyword evidence="5" id="KW-0808">Transferase</keyword>
<evidence type="ECO:0000256" key="3">
    <source>
        <dbReference type="ARBA" id="ARBA00012315"/>
    </source>
</evidence>
<keyword evidence="15" id="KW-1185">Reference proteome</keyword>
<dbReference type="PIRSF" id="PIRSF000530">
    <property type="entry name" value="Galactokinase"/>
    <property type="match status" value="1"/>
</dbReference>
<dbReference type="Pfam" id="PF10509">
    <property type="entry name" value="GalKase_gal_bdg"/>
    <property type="match status" value="1"/>
</dbReference>
<dbReference type="OrthoDB" id="3164993at2759"/>
<evidence type="ECO:0000313" key="15">
    <source>
        <dbReference type="Proteomes" id="UP000759537"/>
    </source>
</evidence>
<dbReference type="AlphaFoldDB" id="A0A9P5N4N5"/>
<keyword evidence="8" id="KW-0067">ATP-binding</keyword>
<comment type="caution">
    <text evidence="14">The sequence shown here is derived from an EMBL/GenBank/DDBJ whole genome shotgun (WGS) entry which is preliminary data.</text>
</comment>
<gene>
    <name evidence="14" type="ORF">DFH94DRAFT_712729</name>
</gene>
<dbReference type="InterPro" id="IPR019539">
    <property type="entry name" value="GalKase_N"/>
</dbReference>
<dbReference type="Proteomes" id="UP000759537">
    <property type="component" value="Unassembled WGS sequence"/>
</dbReference>
<dbReference type="InterPro" id="IPR000705">
    <property type="entry name" value="Galactokinase"/>
</dbReference>
<feature type="domain" description="GHMP kinase C-terminal" evidence="12">
    <location>
        <begin position="434"/>
        <end position="503"/>
    </location>
</feature>
<evidence type="ECO:0000259" key="12">
    <source>
        <dbReference type="Pfam" id="PF08544"/>
    </source>
</evidence>
<dbReference type="PRINTS" id="PR00959">
    <property type="entry name" value="MEVGALKINASE"/>
</dbReference>
<proteinExistence type="inferred from homology"/>
<dbReference type="PANTHER" id="PTHR10457:SF7">
    <property type="entry name" value="GALACTOKINASE-RELATED"/>
    <property type="match status" value="1"/>
</dbReference>
<dbReference type="Gene3D" id="3.30.70.3170">
    <property type="match status" value="1"/>
</dbReference>
<dbReference type="PROSITE" id="PS00106">
    <property type="entry name" value="GALACTOKINASE"/>
    <property type="match status" value="1"/>
</dbReference>
<evidence type="ECO:0000256" key="5">
    <source>
        <dbReference type="ARBA" id="ARBA00022679"/>
    </source>
</evidence>
<reference evidence="14" key="1">
    <citation type="submission" date="2019-10" db="EMBL/GenBank/DDBJ databases">
        <authorList>
            <consortium name="DOE Joint Genome Institute"/>
            <person name="Kuo A."/>
            <person name="Miyauchi S."/>
            <person name="Kiss E."/>
            <person name="Drula E."/>
            <person name="Kohler A."/>
            <person name="Sanchez-Garcia M."/>
            <person name="Andreopoulos B."/>
            <person name="Barry K.W."/>
            <person name="Bonito G."/>
            <person name="Buee M."/>
            <person name="Carver A."/>
            <person name="Chen C."/>
            <person name="Cichocki N."/>
            <person name="Clum A."/>
            <person name="Culley D."/>
            <person name="Crous P.W."/>
            <person name="Fauchery L."/>
            <person name="Girlanda M."/>
            <person name="Hayes R."/>
            <person name="Keri Z."/>
            <person name="LaButti K."/>
            <person name="Lipzen A."/>
            <person name="Lombard V."/>
            <person name="Magnuson J."/>
            <person name="Maillard F."/>
            <person name="Morin E."/>
            <person name="Murat C."/>
            <person name="Nolan M."/>
            <person name="Ohm R."/>
            <person name="Pangilinan J."/>
            <person name="Pereira M."/>
            <person name="Perotto S."/>
            <person name="Peter M."/>
            <person name="Riley R."/>
            <person name="Sitrit Y."/>
            <person name="Stielow B."/>
            <person name="Szollosi G."/>
            <person name="Zifcakova L."/>
            <person name="Stursova M."/>
            <person name="Spatafora J.W."/>
            <person name="Tedersoo L."/>
            <person name="Vaario L.-M."/>
            <person name="Yamada A."/>
            <person name="Yan M."/>
            <person name="Wang P."/>
            <person name="Xu J."/>
            <person name="Bruns T."/>
            <person name="Baldrian P."/>
            <person name="Vilgalys R."/>
            <person name="Henrissat B."/>
            <person name="Grigoriev I.V."/>
            <person name="Hibbett D."/>
            <person name="Nagy L.G."/>
            <person name="Martin F.M."/>
        </authorList>
    </citation>
    <scope>NUCLEOTIDE SEQUENCE</scope>
    <source>
        <strain evidence="14">Prilba</strain>
    </source>
</reference>
<evidence type="ECO:0000256" key="7">
    <source>
        <dbReference type="ARBA" id="ARBA00022777"/>
    </source>
</evidence>
<dbReference type="GO" id="GO:0004335">
    <property type="term" value="F:galactokinase activity"/>
    <property type="evidence" value="ECO:0007669"/>
    <property type="project" value="UniProtKB-EC"/>
</dbReference>
<evidence type="ECO:0000259" key="11">
    <source>
        <dbReference type="Pfam" id="PF00288"/>
    </source>
</evidence>
<evidence type="ECO:0000256" key="10">
    <source>
        <dbReference type="ARBA" id="ARBA00049538"/>
    </source>
</evidence>
<dbReference type="GO" id="GO:0005840">
    <property type="term" value="C:ribosome"/>
    <property type="evidence" value="ECO:0007669"/>
    <property type="project" value="UniProtKB-KW"/>
</dbReference>
<dbReference type="GO" id="GO:0005829">
    <property type="term" value="C:cytosol"/>
    <property type="evidence" value="ECO:0007669"/>
    <property type="project" value="TreeGrafter"/>
</dbReference>
<dbReference type="NCBIfam" id="TIGR00131">
    <property type="entry name" value="gal_kin"/>
    <property type="match status" value="1"/>
</dbReference>
<evidence type="ECO:0000256" key="6">
    <source>
        <dbReference type="ARBA" id="ARBA00022741"/>
    </source>
</evidence>
<dbReference type="GO" id="GO:0006012">
    <property type="term" value="P:galactose metabolic process"/>
    <property type="evidence" value="ECO:0007669"/>
    <property type="project" value="InterPro"/>
</dbReference>
<organism evidence="14 15">
    <name type="scientific">Russula ochroleuca</name>
    <dbReference type="NCBI Taxonomy" id="152965"/>
    <lineage>
        <taxon>Eukaryota</taxon>
        <taxon>Fungi</taxon>
        <taxon>Dikarya</taxon>
        <taxon>Basidiomycota</taxon>
        <taxon>Agaricomycotina</taxon>
        <taxon>Agaricomycetes</taxon>
        <taxon>Russulales</taxon>
        <taxon>Russulaceae</taxon>
        <taxon>Russula</taxon>
    </lineage>
</organism>
<sequence>METQFLIPIYTSMTQLLADLGSTADHTARWNQLSDEFERRFGRKPSHIVRAPGRVNLIGEHIDYALFGVLPSAIDRDILLACAPRDSSGHPYGAVTALNLDQRYPPLSFSPIRNALVGSGLSENEADIADVGDWHLDIDHKVLHWESYIKAGYYGVLKDFFSPETCCRYPVPVDLLVSGTVPAGSGLSSSAAMVVASTLGFLAVNNKLKGVTKRMVVEMAMENEKRVGVNSGGMDQAASVMSTPDSALYVTFYPNLAAYPAALPQGTLVLANSCVTSEKAVHASTRYNLRVVETLAAARILSRHLGIEVGPRDRLTLREVVGRFGGEPADGWPQDSAELRVSLERIMEHIGELRPASAQVDGQEGVTLETMIEWSGLSDEDFKDVYLNWVNAEATHFQLYRRAKHVLSEALRVLRYRDICLANNGNVSDAVLWELGKLMNESQTSCCVDYDCSCPELDELTQICRDAGAYGSRLTGAGWGGFTVSLVAEDKVSQFIEKLRRTYGPFTKLNDEEAAEVIFATKPSTGACVYVVNE</sequence>
<name>A0A9P5N4N5_9AGAM</name>
<dbReference type="Pfam" id="PF08544">
    <property type="entry name" value="GHMP_kinases_C"/>
    <property type="match status" value="1"/>
</dbReference>
<dbReference type="InterPro" id="IPR020568">
    <property type="entry name" value="Ribosomal_Su5_D2-typ_SF"/>
</dbReference>
<dbReference type="PANTHER" id="PTHR10457">
    <property type="entry name" value="MEVALONATE KINASE/GALACTOKINASE"/>
    <property type="match status" value="1"/>
</dbReference>
<comment type="similarity">
    <text evidence="2">Belongs to the GHMP kinase family. GalK subfamily.</text>
</comment>
<evidence type="ECO:0000256" key="8">
    <source>
        <dbReference type="ARBA" id="ARBA00022840"/>
    </source>
</evidence>
<evidence type="ECO:0000256" key="2">
    <source>
        <dbReference type="ARBA" id="ARBA00006566"/>
    </source>
</evidence>
<dbReference type="EMBL" id="WHVB01000002">
    <property type="protein sequence ID" value="KAF8486351.1"/>
    <property type="molecule type" value="Genomic_DNA"/>
</dbReference>
<accession>A0A9P5N4N5</accession>
<evidence type="ECO:0000256" key="1">
    <source>
        <dbReference type="ARBA" id="ARBA00004947"/>
    </source>
</evidence>
<evidence type="ECO:0000259" key="13">
    <source>
        <dbReference type="Pfam" id="PF10509"/>
    </source>
</evidence>
<dbReference type="InterPro" id="IPR036554">
    <property type="entry name" value="GHMP_kinase_C_sf"/>
</dbReference>
<dbReference type="Gene3D" id="1.20.1440.340">
    <property type="match status" value="1"/>
</dbReference>
<dbReference type="GO" id="GO:0005524">
    <property type="term" value="F:ATP binding"/>
    <property type="evidence" value="ECO:0007669"/>
    <property type="project" value="UniProtKB-KW"/>
</dbReference>
<dbReference type="PRINTS" id="PR00473">
    <property type="entry name" value="GALCTOKINASE"/>
</dbReference>
<evidence type="ECO:0000256" key="4">
    <source>
        <dbReference type="ARBA" id="ARBA00019487"/>
    </source>
</evidence>
<dbReference type="PROSITE" id="PS00627">
    <property type="entry name" value="GHMP_KINASES_ATP"/>
    <property type="match status" value="1"/>
</dbReference>
<keyword evidence="14" id="KW-0689">Ribosomal protein</keyword>
<dbReference type="InterPro" id="IPR019741">
    <property type="entry name" value="Galactokinase_CS"/>
</dbReference>
<dbReference type="InterPro" id="IPR014721">
    <property type="entry name" value="Ribsml_uS5_D2-typ_fold_subgr"/>
</dbReference>
<comment type="pathway">
    <text evidence="1">Carbohydrate metabolism; galactose metabolism.</text>
</comment>
<dbReference type="InterPro" id="IPR006203">
    <property type="entry name" value="GHMP_knse_ATP-bd_CS"/>
</dbReference>
<dbReference type="SUPFAM" id="SSF55060">
    <property type="entry name" value="GHMP Kinase, C-terminal domain"/>
    <property type="match status" value="1"/>
</dbReference>
<evidence type="ECO:0000313" key="14">
    <source>
        <dbReference type="EMBL" id="KAF8486351.1"/>
    </source>
</evidence>
<dbReference type="Gene3D" id="3.30.230.10">
    <property type="match status" value="1"/>
</dbReference>
<dbReference type="InterPro" id="IPR013750">
    <property type="entry name" value="GHMP_kinase_C_dom"/>
</dbReference>
<evidence type="ECO:0000256" key="9">
    <source>
        <dbReference type="ARBA" id="ARBA00029590"/>
    </source>
</evidence>
<keyword evidence="6" id="KW-0547">Nucleotide-binding</keyword>
<reference evidence="14" key="2">
    <citation type="journal article" date="2020" name="Nat. Commun.">
        <title>Large-scale genome sequencing of mycorrhizal fungi provides insights into the early evolution of symbiotic traits.</title>
        <authorList>
            <person name="Miyauchi S."/>
            <person name="Kiss E."/>
            <person name="Kuo A."/>
            <person name="Drula E."/>
            <person name="Kohler A."/>
            <person name="Sanchez-Garcia M."/>
            <person name="Morin E."/>
            <person name="Andreopoulos B."/>
            <person name="Barry K.W."/>
            <person name="Bonito G."/>
            <person name="Buee M."/>
            <person name="Carver A."/>
            <person name="Chen C."/>
            <person name="Cichocki N."/>
            <person name="Clum A."/>
            <person name="Culley D."/>
            <person name="Crous P.W."/>
            <person name="Fauchery L."/>
            <person name="Girlanda M."/>
            <person name="Hayes R.D."/>
            <person name="Keri Z."/>
            <person name="LaButti K."/>
            <person name="Lipzen A."/>
            <person name="Lombard V."/>
            <person name="Magnuson J."/>
            <person name="Maillard F."/>
            <person name="Murat C."/>
            <person name="Nolan M."/>
            <person name="Ohm R.A."/>
            <person name="Pangilinan J."/>
            <person name="Pereira M.F."/>
            <person name="Perotto S."/>
            <person name="Peter M."/>
            <person name="Pfister S."/>
            <person name="Riley R."/>
            <person name="Sitrit Y."/>
            <person name="Stielow J.B."/>
            <person name="Szollosi G."/>
            <person name="Zifcakova L."/>
            <person name="Stursova M."/>
            <person name="Spatafora J.W."/>
            <person name="Tedersoo L."/>
            <person name="Vaario L.M."/>
            <person name="Yamada A."/>
            <person name="Yan M."/>
            <person name="Wang P."/>
            <person name="Xu J."/>
            <person name="Bruns T."/>
            <person name="Baldrian P."/>
            <person name="Vilgalys R."/>
            <person name="Dunand C."/>
            <person name="Henrissat B."/>
            <person name="Grigoriev I.V."/>
            <person name="Hibbett D."/>
            <person name="Nagy L.G."/>
            <person name="Martin F.M."/>
        </authorList>
    </citation>
    <scope>NUCLEOTIDE SEQUENCE</scope>
    <source>
        <strain evidence="14">Prilba</strain>
    </source>
</reference>
<comment type="catalytic activity">
    <reaction evidence="10">
        <text>alpha-D-galactose + ATP = alpha-D-galactose 1-phosphate + ADP + H(+)</text>
        <dbReference type="Rhea" id="RHEA:13553"/>
        <dbReference type="ChEBI" id="CHEBI:15378"/>
        <dbReference type="ChEBI" id="CHEBI:28061"/>
        <dbReference type="ChEBI" id="CHEBI:30616"/>
        <dbReference type="ChEBI" id="CHEBI:58336"/>
        <dbReference type="ChEBI" id="CHEBI:456216"/>
        <dbReference type="EC" id="2.7.1.6"/>
    </reaction>
    <physiologicalReaction direction="left-to-right" evidence="10">
        <dbReference type="Rhea" id="RHEA:13554"/>
    </physiologicalReaction>
</comment>
<protein>
    <recommendedName>
        <fullName evidence="4">Galactokinase</fullName>
        <ecNumber evidence="3">2.7.1.6</ecNumber>
    </recommendedName>
    <alternativeName>
        <fullName evidence="9">Galactose kinase</fullName>
    </alternativeName>
</protein>
<dbReference type="EC" id="2.7.1.6" evidence="3"/>
<dbReference type="InterPro" id="IPR006204">
    <property type="entry name" value="GHMP_kinase_N_dom"/>
</dbReference>
<feature type="domain" description="Galactokinase N-terminal" evidence="13">
    <location>
        <begin position="36"/>
        <end position="84"/>
    </location>
</feature>
<dbReference type="SUPFAM" id="SSF54211">
    <property type="entry name" value="Ribosomal protein S5 domain 2-like"/>
    <property type="match status" value="1"/>
</dbReference>